<dbReference type="Proteomes" id="UP000299102">
    <property type="component" value="Unassembled WGS sequence"/>
</dbReference>
<protein>
    <submittedName>
        <fullName evidence="2">Uncharacterized protein</fullName>
    </submittedName>
</protein>
<gene>
    <name evidence="2" type="ORF">EVAR_69697_1</name>
</gene>
<dbReference type="AlphaFoldDB" id="A0A4C1SH61"/>
<sequence length="70" mass="7424">MAKGVALELKDYGSIVLMGNRNFPWKSVVSASHFLARGEITPSGGGHSPRLAPSFVTLRPRTGDPGSENT</sequence>
<proteinExistence type="predicted"/>
<organism evidence="2 3">
    <name type="scientific">Eumeta variegata</name>
    <name type="common">Bagworm moth</name>
    <name type="synonym">Eumeta japonica</name>
    <dbReference type="NCBI Taxonomy" id="151549"/>
    <lineage>
        <taxon>Eukaryota</taxon>
        <taxon>Metazoa</taxon>
        <taxon>Ecdysozoa</taxon>
        <taxon>Arthropoda</taxon>
        <taxon>Hexapoda</taxon>
        <taxon>Insecta</taxon>
        <taxon>Pterygota</taxon>
        <taxon>Neoptera</taxon>
        <taxon>Endopterygota</taxon>
        <taxon>Lepidoptera</taxon>
        <taxon>Glossata</taxon>
        <taxon>Ditrysia</taxon>
        <taxon>Tineoidea</taxon>
        <taxon>Psychidae</taxon>
        <taxon>Oiketicinae</taxon>
        <taxon>Eumeta</taxon>
    </lineage>
</organism>
<keyword evidence="3" id="KW-1185">Reference proteome</keyword>
<comment type="caution">
    <text evidence="2">The sequence shown here is derived from an EMBL/GenBank/DDBJ whole genome shotgun (WGS) entry which is preliminary data.</text>
</comment>
<reference evidence="2 3" key="1">
    <citation type="journal article" date="2019" name="Commun. Biol.">
        <title>The bagworm genome reveals a unique fibroin gene that provides high tensile strength.</title>
        <authorList>
            <person name="Kono N."/>
            <person name="Nakamura H."/>
            <person name="Ohtoshi R."/>
            <person name="Tomita M."/>
            <person name="Numata K."/>
            <person name="Arakawa K."/>
        </authorList>
    </citation>
    <scope>NUCLEOTIDE SEQUENCE [LARGE SCALE GENOMIC DNA]</scope>
</reference>
<feature type="region of interest" description="Disordered" evidence="1">
    <location>
        <begin position="40"/>
        <end position="70"/>
    </location>
</feature>
<accession>A0A4C1SH61</accession>
<evidence type="ECO:0000256" key="1">
    <source>
        <dbReference type="SAM" id="MobiDB-lite"/>
    </source>
</evidence>
<evidence type="ECO:0000313" key="3">
    <source>
        <dbReference type="Proteomes" id="UP000299102"/>
    </source>
</evidence>
<name>A0A4C1SH61_EUMVA</name>
<evidence type="ECO:0000313" key="2">
    <source>
        <dbReference type="EMBL" id="GBP00460.1"/>
    </source>
</evidence>
<dbReference type="EMBL" id="BGZK01003360">
    <property type="protein sequence ID" value="GBP00460.1"/>
    <property type="molecule type" value="Genomic_DNA"/>
</dbReference>